<evidence type="ECO:0000256" key="6">
    <source>
        <dbReference type="ARBA" id="ARBA00022737"/>
    </source>
</evidence>
<dbReference type="InterPro" id="IPR038408">
    <property type="entry name" value="GNK2_sf"/>
</dbReference>
<dbReference type="GO" id="GO:0005886">
    <property type="term" value="C:plasma membrane"/>
    <property type="evidence" value="ECO:0007669"/>
    <property type="project" value="TreeGrafter"/>
</dbReference>
<dbReference type="PANTHER" id="PTHR27002:SF935">
    <property type="entry name" value="OS11G0681400 PROTEIN"/>
    <property type="match status" value="1"/>
</dbReference>
<dbReference type="InterPro" id="IPR001245">
    <property type="entry name" value="Ser-Thr/Tyr_kinase_cat_dom"/>
</dbReference>
<comment type="caution">
    <text evidence="15">The sequence shown here is derived from an EMBL/GenBank/DDBJ whole genome shotgun (WGS) entry which is preliminary data.</text>
</comment>
<feature type="domain" description="Protein kinase" evidence="13">
    <location>
        <begin position="302"/>
        <end position="423"/>
    </location>
</feature>
<gene>
    <name evidence="15" type="ORF">BAE44_0017701</name>
</gene>
<evidence type="ECO:0000256" key="10">
    <source>
        <dbReference type="ARBA" id="ARBA00022989"/>
    </source>
</evidence>
<evidence type="ECO:0000259" key="14">
    <source>
        <dbReference type="PROSITE" id="PS51473"/>
    </source>
</evidence>
<keyword evidence="15" id="KW-0675">Receptor</keyword>
<evidence type="ECO:0000256" key="12">
    <source>
        <dbReference type="ARBA" id="ARBA00023180"/>
    </source>
</evidence>
<dbReference type="Pfam" id="PF07714">
    <property type="entry name" value="PK_Tyr_Ser-Thr"/>
    <property type="match status" value="1"/>
</dbReference>
<keyword evidence="4" id="KW-0812">Transmembrane</keyword>
<keyword evidence="3" id="KW-0808">Transferase</keyword>
<keyword evidence="11" id="KW-0472">Membrane</keyword>
<evidence type="ECO:0000256" key="7">
    <source>
        <dbReference type="ARBA" id="ARBA00022741"/>
    </source>
</evidence>
<dbReference type="Proteomes" id="UP000095767">
    <property type="component" value="Unassembled WGS sequence"/>
</dbReference>
<feature type="domain" description="Gnk2-homologous" evidence="14">
    <location>
        <begin position="1"/>
        <end position="105"/>
    </location>
</feature>
<name>A0A1E5V7Z2_9POAL</name>
<dbReference type="FunFam" id="3.30.200.20:FF:000142">
    <property type="entry name" value="Cysteine-rich receptor-like protein kinase 10"/>
    <property type="match status" value="1"/>
</dbReference>
<evidence type="ECO:0000256" key="2">
    <source>
        <dbReference type="ARBA" id="ARBA00022527"/>
    </source>
</evidence>
<dbReference type="GO" id="GO:0004674">
    <property type="term" value="F:protein serine/threonine kinase activity"/>
    <property type="evidence" value="ECO:0007669"/>
    <property type="project" value="UniProtKB-KW"/>
</dbReference>
<keyword evidence="12" id="KW-0325">Glycoprotein</keyword>
<dbReference type="OrthoDB" id="663250at2759"/>
<dbReference type="EMBL" id="LWDX02048326">
    <property type="protein sequence ID" value="OEL21280.1"/>
    <property type="molecule type" value="Genomic_DNA"/>
</dbReference>
<evidence type="ECO:0000256" key="4">
    <source>
        <dbReference type="ARBA" id="ARBA00022692"/>
    </source>
</evidence>
<evidence type="ECO:0000256" key="5">
    <source>
        <dbReference type="ARBA" id="ARBA00022729"/>
    </source>
</evidence>
<reference evidence="15 16" key="1">
    <citation type="submission" date="2016-09" db="EMBL/GenBank/DDBJ databases">
        <title>The draft genome of Dichanthelium oligosanthes: A C3 panicoid grass species.</title>
        <authorList>
            <person name="Studer A.J."/>
            <person name="Schnable J.C."/>
            <person name="Brutnell T.P."/>
        </authorList>
    </citation>
    <scope>NUCLEOTIDE SEQUENCE [LARGE SCALE GENOMIC DNA]</scope>
    <source>
        <strain evidence="16">cv. Kellogg 1175</strain>
        <tissue evidence="15">Leaf</tissue>
    </source>
</reference>
<dbReference type="InterPro" id="IPR011009">
    <property type="entry name" value="Kinase-like_dom_sf"/>
</dbReference>
<dbReference type="SUPFAM" id="SSF56112">
    <property type="entry name" value="Protein kinase-like (PK-like)"/>
    <property type="match status" value="1"/>
</dbReference>
<comment type="subcellular location">
    <subcellularLocation>
        <location evidence="1">Membrane</location>
        <topology evidence="1">Single-pass membrane protein</topology>
    </subcellularLocation>
</comment>
<dbReference type="Pfam" id="PF01657">
    <property type="entry name" value="Stress-antifung"/>
    <property type="match status" value="2"/>
</dbReference>
<dbReference type="AlphaFoldDB" id="A0A1E5V7Z2"/>
<keyword evidence="5" id="KW-0732">Signal</keyword>
<dbReference type="CDD" id="cd23509">
    <property type="entry name" value="Gnk2-like"/>
    <property type="match status" value="2"/>
</dbReference>
<keyword evidence="6" id="KW-0677">Repeat</keyword>
<keyword evidence="9" id="KW-0067">ATP-binding</keyword>
<dbReference type="PANTHER" id="PTHR27002">
    <property type="entry name" value="RECEPTOR-LIKE SERINE/THREONINE-PROTEIN KINASE SD1-8"/>
    <property type="match status" value="1"/>
</dbReference>
<evidence type="ECO:0000313" key="15">
    <source>
        <dbReference type="EMBL" id="OEL21280.1"/>
    </source>
</evidence>
<keyword evidence="7" id="KW-0547">Nucleotide-binding</keyword>
<dbReference type="PROSITE" id="PS51473">
    <property type="entry name" value="GNK2"/>
    <property type="match status" value="2"/>
</dbReference>
<evidence type="ECO:0000256" key="11">
    <source>
        <dbReference type="ARBA" id="ARBA00023136"/>
    </source>
</evidence>
<evidence type="ECO:0000313" key="16">
    <source>
        <dbReference type="Proteomes" id="UP000095767"/>
    </source>
</evidence>
<feature type="domain" description="Gnk2-homologous" evidence="14">
    <location>
        <begin position="127"/>
        <end position="234"/>
    </location>
</feature>
<accession>A0A1E5V7Z2</accession>
<dbReference type="STRING" id="888268.A0A1E5V7Z2"/>
<evidence type="ECO:0000256" key="9">
    <source>
        <dbReference type="ARBA" id="ARBA00022840"/>
    </source>
</evidence>
<proteinExistence type="predicted"/>
<evidence type="ECO:0000256" key="8">
    <source>
        <dbReference type="ARBA" id="ARBA00022777"/>
    </source>
</evidence>
<keyword evidence="10" id="KW-1133">Transmembrane helix</keyword>
<dbReference type="Gene3D" id="3.30.430.20">
    <property type="entry name" value="Gnk2 domain, C-X8-C-X2-C motif"/>
    <property type="match status" value="2"/>
</dbReference>
<dbReference type="GO" id="GO:0005524">
    <property type="term" value="F:ATP binding"/>
    <property type="evidence" value="ECO:0007669"/>
    <property type="project" value="UniProtKB-KW"/>
</dbReference>
<evidence type="ECO:0000259" key="13">
    <source>
        <dbReference type="PROSITE" id="PS50011"/>
    </source>
</evidence>
<evidence type="ECO:0000256" key="1">
    <source>
        <dbReference type="ARBA" id="ARBA00004167"/>
    </source>
</evidence>
<dbReference type="InterPro" id="IPR000719">
    <property type="entry name" value="Prot_kinase_dom"/>
</dbReference>
<keyword evidence="16" id="KW-1185">Reference proteome</keyword>
<organism evidence="15 16">
    <name type="scientific">Dichanthelium oligosanthes</name>
    <dbReference type="NCBI Taxonomy" id="888268"/>
    <lineage>
        <taxon>Eukaryota</taxon>
        <taxon>Viridiplantae</taxon>
        <taxon>Streptophyta</taxon>
        <taxon>Embryophyta</taxon>
        <taxon>Tracheophyta</taxon>
        <taxon>Spermatophyta</taxon>
        <taxon>Magnoliopsida</taxon>
        <taxon>Liliopsida</taxon>
        <taxon>Poales</taxon>
        <taxon>Poaceae</taxon>
        <taxon>PACMAD clade</taxon>
        <taxon>Panicoideae</taxon>
        <taxon>Panicodae</taxon>
        <taxon>Paniceae</taxon>
        <taxon>Dichantheliinae</taxon>
        <taxon>Dichanthelium</taxon>
    </lineage>
</organism>
<keyword evidence="2" id="KW-0723">Serine/threonine-protein kinase</keyword>
<dbReference type="InterPro" id="IPR002902">
    <property type="entry name" value="GNK2"/>
</dbReference>
<sequence>MAAGDRASTDIPSVSVSNYSANLELLSSKLVKNTSANPSPFAKGSIGTAPDTLYGLFLCRGDVGASDCSGCAATVFQYAQDGVCGYKERTIFYDHCLIHISGQDFLDDVMRPLLDTDGVAIVSRNHTDFILPGQKPSSRTENVTVVTDIIKVLLHDTARQAAYNSTWRYATGRMDFGGTFPPLYSLTQCVPELTPSDCWECLRSVSEMARSYLQGDHGSILAVPCNLRYSTAHFYEGEPMWHFMPPVGMPSLKLKNSLEGTVKDRAKVNVKEDETLVWGLEDRSSGFRVYDFVKILSATGNFSEENKLGQGGFGPVYKGQFRNGLEIAVKRLASHSGQGFKEFKNEIQLIAKLQHTNLVRLLGCCSQGEEKILVYQYLPNKSLDFFIFGTHFLQHHAIDFCSQLTILESPCFADLQMKQGELY</sequence>
<dbReference type="Gene3D" id="3.30.200.20">
    <property type="entry name" value="Phosphorylase Kinase, domain 1"/>
    <property type="match status" value="1"/>
</dbReference>
<protein>
    <submittedName>
        <fullName evidence="15">Putative cysteine-rich receptor-like protein kinase 20</fullName>
    </submittedName>
</protein>
<dbReference type="PROSITE" id="PS50011">
    <property type="entry name" value="PROTEIN_KINASE_DOM"/>
    <property type="match status" value="1"/>
</dbReference>
<evidence type="ECO:0000256" key="3">
    <source>
        <dbReference type="ARBA" id="ARBA00022679"/>
    </source>
</evidence>
<keyword evidence="8 15" id="KW-0418">Kinase</keyword>